<dbReference type="GO" id="GO:0005886">
    <property type="term" value="C:plasma membrane"/>
    <property type="evidence" value="ECO:0007669"/>
    <property type="project" value="UniProtKB-SubCell"/>
</dbReference>
<evidence type="ECO:0000259" key="10">
    <source>
        <dbReference type="PROSITE" id="PS50850"/>
    </source>
</evidence>
<feature type="transmembrane region" description="Helical" evidence="9">
    <location>
        <begin position="368"/>
        <end position="389"/>
    </location>
</feature>
<dbReference type="InterPro" id="IPR036259">
    <property type="entry name" value="MFS_trans_sf"/>
</dbReference>
<feature type="transmembrane region" description="Helical" evidence="9">
    <location>
        <begin position="212"/>
        <end position="235"/>
    </location>
</feature>
<dbReference type="RefSeq" id="WP_212998472.1">
    <property type="nucleotide sequence ID" value="NZ_BAAATW010000012.1"/>
</dbReference>
<keyword evidence="7 9" id="KW-1133">Transmembrane helix</keyword>
<dbReference type="InterPro" id="IPR011701">
    <property type="entry name" value="MFS"/>
</dbReference>
<organism evidence="11 12">
    <name type="scientific">Winogradskya consettensis</name>
    <dbReference type="NCBI Taxonomy" id="113560"/>
    <lineage>
        <taxon>Bacteria</taxon>
        <taxon>Bacillati</taxon>
        <taxon>Actinomycetota</taxon>
        <taxon>Actinomycetes</taxon>
        <taxon>Micromonosporales</taxon>
        <taxon>Micromonosporaceae</taxon>
        <taxon>Winogradskya</taxon>
    </lineage>
</organism>
<dbReference type="Pfam" id="PF07690">
    <property type="entry name" value="MFS_1"/>
    <property type="match status" value="2"/>
</dbReference>
<keyword evidence="8 9" id="KW-0472">Membrane</keyword>
<feature type="domain" description="Major facilitator superfamily (MFS) profile" evidence="10">
    <location>
        <begin position="12"/>
        <end position="395"/>
    </location>
</feature>
<comment type="subcellular location">
    <subcellularLocation>
        <location evidence="1">Cell membrane</location>
        <topology evidence="1">Multi-pass membrane protein</topology>
    </subcellularLocation>
</comment>
<gene>
    <name evidence="11" type="ORF">Aco04nite_37310</name>
</gene>
<feature type="transmembrane region" description="Helical" evidence="9">
    <location>
        <begin position="338"/>
        <end position="362"/>
    </location>
</feature>
<dbReference type="GO" id="GO:0022857">
    <property type="term" value="F:transmembrane transporter activity"/>
    <property type="evidence" value="ECO:0007669"/>
    <property type="project" value="InterPro"/>
</dbReference>
<evidence type="ECO:0000256" key="8">
    <source>
        <dbReference type="ARBA" id="ARBA00023136"/>
    </source>
</evidence>
<feature type="transmembrane region" description="Helical" evidence="9">
    <location>
        <begin position="104"/>
        <end position="125"/>
    </location>
</feature>
<accession>A0A919VPG6</accession>
<feature type="transmembrane region" description="Helical" evidence="9">
    <location>
        <begin position="170"/>
        <end position="191"/>
    </location>
</feature>
<keyword evidence="3" id="KW-0813">Transport</keyword>
<feature type="transmembrane region" description="Helical" evidence="9">
    <location>
        <begin position="46"/>
        <end position="67"/>
    </location>
</feature>
<dbReference type="AlphaFoldDB" id="A0A919VPG6"/>
<evidence type="ECO:0000256" key="1">
    <source>
        <dbReference type="ARBA" id="ARBA00004651"/>
    </source>
</evidence>
<dbReference type="SUPFAM" id="SSF103473">
    <property type="entry name" value="MFS general substrate transporter"/>
    <property type="match status" value="1"/>
</dbReference>
<evidence type="ECO:0000256" key="9">
    <source>
        <dbReference type="SAM" id="Phobius"/>
    </source>
</evidence>
<dbReference type="PROSITE" id="PS50850">
    <property type="entry name" value="MFS"/>
    <property type="match status" value="1"/>
</dbReference>
<evidence type="ECO:0000256" key="2">
    <source>
        <dbReference type="ARBA" id="ARBA00006523"/>
    </source>
</evidence>
<feature type="transmembrane region" description="Helical" evidence="9">
    <location>
        <begin position="304"/>
        <end position="326"/>
    </location>
</feature>
<evidence type="ECO:0000256" key="6">
    <source>
        <dbReference type="ARBA" id="ARBA00022692"/>
    </source>
</evidence>
<dbReference type="InterPro" id="IPR020846">
    <property type="entry name" value="MFS_dom"/>
</dbReference>
<dbReference type="Proteomes" id="UP000680865">
    <property type="component" value="Unassembled WGS sequence"/>
</dbReference>
<keyword evidence="5" id="KW-0762">Sugar transport</keyword>
<keyword evidence="12" id="KW-1185">Reference proteome</keyword>
<evidence type="ECO:0000256" key="3">
    <source>
        <dbReference type="ARBA" id="ARBA00022448"/>
    </source>
</evidence>
<feature type="transmembrane region" description="Helical" evidence="9">
    <location>
        <begin position="280"/>
        <end position="298"/>
    </location>
</feature>
<proteinExistence type="inferred from homology"/>
<comment type="caution">
    <text evidence="11">The sequence shown here is derived from an EMBL/GenBank/DDBJ whole genome shotgun (WGS) entry which is preliminary data.</text>
</comment>
<feature type="transmembrane region" description="Helical" evidence="9">
    <location>
        <begin position="146"/>
        <end position="164"/>
    </location>
</feature>
<dbReference type="EMBL" id="BOQP01000017">
    <property type="protein sequence ID" value="GIM73824.1"/>
    <property type="molecule type" value="Genomic_DNA"/>
</dbReference>
<dbReference type="PANTHER" id="PTHR23535">
    <property type="entry name" value="SUGAR EFFLUX TRANSPORTER A-RELATED"/>
    <property type="match status" value="1"/>
</dbReference>
<dbReference type="PANTHER" id="PTHR23535:SF2">
    <property type="entry name" value="SUGAR EFFLUX TRANSPORTER A-RELATED"/>
    <property type="match status" value="1"/>
</dbReference>
<evidence type="ECO:0000256" key="4">
    <source>
        <dbReference type="ARBA" id="ARBA00022475"/>
    </source>
</evidence>
<evidence type="ECO:0000256" key="5">
    <source>
        <dbReference type="ARBA" id="ARBA00022597"/>
    </source>
</evidence>
<feature type="transmembrane region" description="Helical" evidence="9">
    <location>
        <begin position="79"/>
        <end position="98"/>
    </location>
</feature>
<sequence length="395" mass="40324">MSVLPLRAAAKRWLPISLVFLAVGLSTAMASPFLALFLTDEIHADPLHVALFLTVAPVSAVIVSTLIGKLSDRVPSRRVVLLGTALAGCAGTLVTAFVRDYWALLLVTVPLTALAAAMMPQAFAYAREALEGSGRVAMTMSALRTLFSIAWVAGPPLAAALLQAGGFVLVYGFASLMYAVAAVVALVALGSEHPVPAGPQTRKPAGVDAPRALIWLTITVFVLTRCAGAMSVQALPLLITRDLGGDVGLAGLLLGLCAGLEIPLMLGFGLLSARVPVRRLLIAGAACGLAYMLIVAVATSTWQLIAGSVFNAASIAALTGLGVTYVQDMLPGHPGRASTLFSNTFPAGSVIAGPIVGAATAVGYRMPYAAGAVMFAAALALLAAGTRLTTGGNVR</sequence>
<dbReference type="Gene3D" id="1.20.1250.20">
    <property type="entry name" value="MFS general substrate transporter like domains"/>
    <property type="match status" value="2"/>
</dbReference>
<evidence type="ECO:0000313" key="12">
    <source>
        <dbReference type="Proteomes" id="UP000680865"/>
    </source>
</evidence>
<keyword evidence="4" id="KW-1003">Cell membrane</keyword>
<feature type="transmembrane region" description="Helical" evidence="9">
    <location>
        <begin position="247"/>
        <end position="268"/>
    </location>
</feature>
<keyword evidence="6 9" id="KW-0812">Transmembrane</keyword>
<comment type="similarity">
    <text evidence="2">Belongs to the major facilitator superfamily. Set transporter family.</text>
</comment>
<evidence type="ECO:0000256" key="7">
    <source>
        <dbReference type="ARBA" id="ARBA00022989"/>
    </source>
</evidence>
<name>A0A919VPG6_9ACTN</name>
<protein>
    <submittedName>
        <fullName evidence="11">MFS transporter</fullName>
    </submittedName>
</protein>
<evidence type="ECO:0000313" key="11">
    <source>
        <dbReference type="EMBL" id="GIM73824.1"/>
    </source>
</evidence>
<reference evidence="11" key="1">
    <citation type="submission" date="2021-03" db="EMBL/GenBank/DDBJ databases">
        <title>Whole genome shotgun sequence of Actinoplanes consettensis NBRC 14913.</title>
        <authorList>
            <person name="Komaki H."/>
            <person name="Tamura T."/>
        </authorList>
    </citation>
    <scope>NUCLEOTIDE SEQUENCE</scope>
    <source>
        <strain evidence="11">NBRC 14913</strain>
    </source>
</reference>